<evidence type="ECO:0000259" key="1">
    <source>
        <dbReference type="PROSITE" id="PS51186"/>
    </source>
</evidence>
<organism evidence="2 3">
    <name type="scientific">Oribacterium sinus</name>
    <dbReference type="NCBI Taxonomy" id="237576"/>
    <lineage>
        <taxon>Bacteria</taxon>
        <taxon>Bacillati</taxon>
        <taxon>Bacillota</taxon>
        <taxon>Clostridia</taxon>
        <taxon>Lachnospirales</taxon>
        <taxon>Lachnospiraceae</taxon>
        <taxon>Oribacterium</taxon>
    </lineage>
</organism>
<sequence>MTVMLQIRKAKPEDLQQIMPLYEKAREFMAKNGNPTQWGKNNPPENLIRKDIQEGYFYVAEDEEIELAFHFHVGEEPNYKEIYKGAWHRNEAYGVIHRVVSSGKIPGLAQLCFQFCKEEHPYLRIDTHENNQVMQRAIQRFGFQYCGEVIVGDGTKRLAYDYFT</sequence>
<evidence type="ECO:0000313" key="2">
    <source>
        <dbReference type="EMBL" id="MBF1271810.1"/>
    </source>
</evidence>
<dbReference type="Proteomes" id="UP000775770">
    <property type="component" value="Unassembled WGS sequence"/>
</dbReference>
<feature type="domain" description="N-acetyltransferase" evidence="1">
    <location>
        <begin position="5"/>
        <end position="164"/>
    </location>
</feature>
<evidence type="ECO:0000313" key="3">
    <source>
        <dbReference type="Proteomes" id="UP000775770"/>
    </source>
</evidence>
<dbReference type="PROSITE" id="PS51186">
    <property type="entry name" value="GNAT"/>
    <property type="match status" value="1"/>
</dbReference>
<reference evidence="2" key="1">
    <citation type="submission" date="2020-04" db="EMBL/GenBank/DDBJ databases">
        <title>Deep metagenomics examines the oral microbiome during advanced dental caries in children, revealing novel taxa and co-occurrences with host molecules.</title>
        <authorList>
            <person name="Baker J.L."/>
            <person name="Morton J.T."/>
            <person name="Dinis M."/>
            <person name="Alvarez R."/>
            <person name="Tran N.C."/>
            <person name="Knight R."/>
            <person name="Edlund A."/>
        </authorList>
    </citation>
    <scope>NUCLEOTIDE SEQUENCE</scope>
    <source>
        <strain evidence="2">JCVI_38_bin.19</strain>
    </source>
</reference>
<dbReference type="GO" id="GO:0016747">
    <property type="term" value="F:acyltransferase activity, transferring groups other than amino-acyl groups"/>
    <property type="evidence" value="ECO:0007669"/>
    <property type="project" value="InterPro"/>
</dbReference>
<dbReference type="SUPFAM" id="SSF55729">
    <property type="entry name" value="Acyl-CoA N-acyltransferases (Nat)"/>
    <property type="match status" value="1"/>
</dbReference>
<proteinExistence type="predicted"/>
<comment type="caution">
    <text evidence="2">The sequence shown here is derived from an EMBL/GenBank/DDBJ whole genome shotgun (WGS) entry which is preliminary data.</text>
</comment>
<accession>A0A930DL26</accession>
<protein>
    <submittedName>
        <fullName evidence="2">N-acetyltransferase</fullName>
    </submittedName>
</protein>
<dbReference type="AlphaFoldDB" id="A0A930DL26"/>
<dbReference type="Gene3D" id="3.40.630.30">
    <property type="match status" value="1"/>
</dbReference>
<dbReference type="InterPro" id="IPR016181">
    <property type="entry name" value="Acyl_CoA_acyltransferase"/>
</dbReference>
<name>A0A930DL26_9FIRM</name>
<dbReference type="EMBL" id="JABZRA010000001">
    <property type="protein sequence ID" value="MBF1271810.1"/>
    <property type="molecule type" value="Genomic_DNA"/>
</dbReference>
<gene>
    <name evidence="2" type="ORF">HXM90_00060</name>
</gene>
<dbReference type="InterPro" id="IPR000182">
    <property type="entry name" value="GNAT_dom"/>
</dbReference>